<sequence length="199" mass="20550">MLSVYPLLALLLAFGSPTFAQVFTSVLPWIDGDTVIVSQSTDALGRTIAIQTVSTLAATGARVTTPAVIPGVATATPTGTRSTTSTTSRRPTTTQPAVVQYTPAANTETSTSWYWYTSNGVEFSTYFEPTFTTISSATPAPSGTIQDYSEYMSMVNAGASSAYAKLASGATARGDSLATSIVAWGLSFAAVGLGALAFL</sequence>
<keyword evidence="2" id="KW-1185">Reference proteome</keyword>
<accession>A0ACC2XP00</accession>
<evidence type="ECO:0000313" key="1">
    <source>
        <dbReference type="EMBL" id="KAJ9125345.1"/>
    </source>
</evidence>
<proteinExistence type="predicted"/>
<evidence type="ECO:0000313" key="2">
    <source>
        <dbReference type="Proteomes" id="UP001243375"/>
    </source>
</evidence>
<protein>
    <submittedName>
        <fullName evidence="1">Uncharacterized protein</fullName>
    </submittedName>
</protein>
<dbReference type="Proteomes" id="UP001243375">
    <property type="component" value="Unassembled WGS sequence"/>
</dbReference>
<comment type="caution">
    <text evidence="1">The sequence shown here is derived from an EMBL/GenBank/DDBJ whole genome shotgun (WGS) entry which is preliminary data.</text>
</comment>
<organism evidence="1 2">
    <name type="scientific">Naganishia vaughanmartiniae</name>
    <dbReference type="NCBI Taxonomy" id="1424756"/>
    <lineage>
        <taxon>Eukaryota</taxon>
        <taxon>Fungi</taxon>
        <taxon>Dikarya</taxon>
        <taxon>Basidiomycota</taxon>
        <taxon>Agaricomycotina</taxon>
        <taxon>Tremellomycetes</taxon>
        <taxon>Filobasidiales</taxon>
        <taxon>Filobasidiaceae</taxon>
        <taxon>Naganishia</taxon>
    </lineage>
</organism>
<gene>
    <name evidence="1" type="ORF">QFC22_000305</name>
</gene>
<dbReference type="EMBL" id="JASBWU010000001">
    <property type="protein sequence ID" value="KAJ9125345.1"/>
    <property type="molecule type" value="Genomic_DNA"/>
</dbReference>
<name>A0ACC2XP00_9TREE</name>
<reference evidence="1" key="1">
    <citation type="submission" date="2023-04" db="EMBL/GenBank/DDBJ databases">
        <title>Draft Genome sequencing of Naganishia species isolated from polar environments using Oxford Nanopore Technology.</title>
        <authorList>
            <person name="Leo P."/>
            <person name="Venkateswaran K."/>
        </authorList>
    </citation>
    <scope>NUCLEOTIDE SEQUENCE</scope>
    <source>
        <strain evidence="1">MNA-CCFEE 5425</strain>
    </source>
</reference>